<name>A0ABP6P544_9ACTN</name>
<dbReference type="EMBL" id="BAAAUH010000007">
    <property type="protein sequence ID" value="GAA3167494.1"/>
    <property type="molecule type" value="Genomic_DNA"/>
</dbReference>
<dbReference type="Proteomes" id="UP001501866">
    <property type="component" value="Unassembled WGS sequence"/>
</dbReference>
<evidence type="ECO:0000256" key="1">
    <source>
        <dbReference type="SAM" id="SignalP"/>
    </source>
</evidence>
<organism evidence="2 3">
    <name type="scientific">Streptomyces virens</name>
    <dbReference type="NCBI Taxonomy" id="285572"/>
    <lineage>
        <taxon>Bacteria</taxon>
        <taxon>Bacillati</taxon>
        <taxon>Actinomycetota</taxon>
        <taxon>Actinomycetes</taxon>
        <taxon>Kitasatosporales</taxon>
        <taxon>Streptomycetaceae</taxon>
        <taxon>Streptomyces</taxon>
    </lineage>
</organism>
<keyword evidence="3" id="KW-1185">Reference proteome</keyword>
<feature type="chain" id="PRO_5045671027" description="Secreted protein" evidence="1">
    <location>
        <begin position="21"/>
        <end position="206"/>
    </location>
</feature>
<evidence type="ECO:0008006" key="4">
    <source>
        <dbReference type="Google" id="ProtNLM"/>
    </source>
</evidence>
<accession>A0ABP6P544</accession>
<comment type="caution">
    <text evidence="2">The sequence shown here is derived from an EMBL/GenBank/DDBJ whole genome shotgun (WGS) entry which is preliminary data.</text>
</comment>
<evidence type="ECO:0000313" key="3">
    <source>
        <dbReference type="Proteomes" id="UP001501866"/>
    </source>
</evidence>
<protein>
    <recommendedName>
        <fullName evidence="4">Secreted protein</fullName>
    </recommendedName>
</protein>
<feature type="signal peptide" evidence="1">
    <location>
        <begin position="1"/>
        <end position="20"/>
    </location>
</feature>
<gene>
    <name evidence="2" type="ORF">GCM10010451_14720</name>
</gene>
<reference evidence="3" key="1">
    <citation type="journal article" date="2019" name="Int. J. Syst. Evol. Microbiol.">
        <title>The Global Catalogue of Microorganisms (GCM) 10K type strain sequencing project: providing services to taxonomists for standard genome sequencing and annotation.</title>
        <authorList>
            <consortium name="The Broad Institute Genomics Platform"/>
            <consortium name="The Broad Institute Genome Sequencing Center for Infectious Disease"/>
            <person name="Wu L."/>
            <person name="Ma J."/>
        </authorList>
    </citation>
    <scope>NUCLEOTIDE SEQUENCE [LARGE SCALE GENOMIC DNA]</scope>
    <source>
        <strain evidence="3">JCM 9095</strain>
    </source>
</reference>
<keyword evidence="1" id="KW-0732">Signal</keyword>
<proteinExistence type="predicted"/>
<evidence type="ECO:0000313" key="2">
    <source>
        <dbReference type="EMBL" id="GAA3167494.1"/>
    </source>
</evidence>
<sequence>MLPLAAMSSLCFCAASVRVAFTVTGEQPALARSALTSSTTRAVAEEDWVPPVAAGLEAGALGFGAAVVGFGAAVVGSGAVVAGREVDASGAVFFGLCDGFFECFCDGLRDGFCDGSALPGLGVPAVEGLVPAAGVSVGAAVGSPCCWLLHRLYQSGPQLFSGVPGRAVLRSCRSPPPGQSVQAMATEGMPMTPTATAATTVRRYCC</sequence>